<evidence type="ECO:0000313" key="2">
    <source>
        <dbReference type="Proteomes" id="UP000032430"/>
    </source>
</evidence>
<accession>A0A098G5R9</accession>
<protein>
    <submittedName>
        <fullName evidence="1">Uncharacterized protein</fullName>
    </submittedName>
</protein>
<evidence type="ECO:0000313" key="1">
    <source>
        <dbReference type="EMBL" id="CEG57319.1"/>
    </source>
</evidence>
<dbReference type="STRING" id="1212491.LFA_1927"/>
<reference evidence="2" key="1">
    <citation type="submission" date="2014-09" db="EMBL/GenBank/DDBJ databases">
        <authorList>
            <person name="Gomez-Valero L."/>
        </authorList>
    </citation>
    <scope>NUCLEOTIDE SEQUENCE [LARGE SCALE GENOMIC DNA]</scope>
    <source>
        <strain evidence="2">ATCC700992</strain>
    </source>
</reference>
<organism evidence="1 2">
    <name type="scientific">Legionella fallonii LLAP-10</name>
    <dbReference type="NCBI Taxonomy" id="1212491"/>
    <lineage>
        <taxon>Bacteria</taxon>
        <taxon>Pseudomonadati</taxon>
        <taxon>Pseudomonadota</taxon>
        <taxon>Gammaproteobacteria</taxon>
        <taxon>Legionellales</taxon>
        <taxon>Legionellaceae</taxon>
        <taxon>Legionella</taxon>
    </lineage>
</organism>
<dbReference type="EMBL" id="LN614827">
    <property type="protein sequence ID" value="CEG57319.1"/>
    <property type="molecule type" value="Genomic_DNA"/>
</dbReference>
<keyword evidence="2" id="KW-1185">Reference proteome</keyword>
<dbReference type="KEGG" id="lfa:LFA_1927"/>
<dbReference type="RefSeq" id="WP_045095837.1">
    <property type="nucleotide sequence ID" value="NZ_LN614827.1"/>
</dbReference>
<proteinExistence type="predicted"/>
<dbReference type="AlphaFoldDB" id="A0A098G5R9"/>
<name>A0A098G5R9_9GAMM</name>
<dbReference type="HOGENOM" id="CLU_2167812_0_0_6"/>
<sequence length="110" mass="12283">MKRVQTIIATRKLKATSKEAFFTESKLCYPRLLTDYGLPEGELASEKISATLSKIHDDQGKQVALEVTNQLKDWAIGNKKEMDINGITISCSSAGILLIFQSILQQIYHP</sequence>
<dbReference type="Proteomes" id="UP000032430">
    <property type="component" value="Chromosome I"/>
</dbReference>
<gene>
    <name evidence="1" type="ORF">LFA_1927</name>
</gene>